<accession>A0A3P3VWX5</accession>
<dbReference type="Gene3D" id="3.10.129.10">
    <property type="entry name" value="Hotdog Thioesterase"/>
    <property type="match status" value="1"/>
</dbReference>
<reference evidence="1 2" key="1">
    <citation type="submission" date="2018-11" db="EMBL/GenBank/DDBJ databases">
        <title>YIM 102482-1 draft genome.</title>
        <authorList>
            <person name="Li G."/>
            <person name="Jiang Y."/>
        </authorList>
    </citation>
    <scope>NUCLEOTIDE SEQUENCE [LARGE SCALE GENOMIC DNA]</scope>
    <source>
        <strain evidence="1 2">YIM 102482-1</strain>
    </source>
</reference>
<dbReference type="PANTHER" id="PTHR12475:SF4">
    <property type="entry name" value="PROTEIN THEM6"/>
    <property type="match status" value="1"/>
</dbReference>
<evidence type="ECO:0000313" key="2">
    <source>
        <dbReference type="Proteomes" id="UP000274391"/>
    </source>
</evidence>
<dbReference type="SUPFAM" id="SSF54637">
    <property type="entry name" value="Thioesterase/thiol ester dehydrase-isomerase"/>
    <property type="match status" value="1"/>
</dbReference>
<dbReference type="InterPro" id="IPR029069">
    <property type="entry name" value="HotDog_dom_sf"/>
</dbReference>
<organism evidence="1 2">
    <name type="scientific">Gulosibacter macacae</name>
    <dbReference type="NCBI Taxonomy" id="2488791"/>
    <lineage>
        <taxon>Bacteria</taxon>
        <taxon>Bacillati</taxon>
        <taxon>Actinomycetota</taxon>
        <taxon>Actinomycetes</taxon>
        <taxon>Micrococcales</taxon>
        <taxon>Microbacteriaceae</taxon>
        <taxon>Gulosibacter</taxon>
    </lineage>
</organism>
<dbReference type="Proteomes" id="UP000274391">
    <property type="component" value="Unassembled WGS sequence"/>
</dbReference>
<name>A0A3P3VWX5_9MICO</name>
<dbReference type="OrthoDB" id="3727779at2"/>
<dbReference type="InterPro" id="IPR051490">
    <property type="entry name" value="THEM6_lcsJ_thioesterase"/>
</dbReference>
<keyword evidence="2" id="KW-1185">Reference proteome</keyword>
<gene>
    <name evidence="1" type="ORF">EG850_10460</name>
</gene>
<proteinExistence type="predicted"/>
<dbReference type="AlphaFoldDB" id="A0A3P3VWX5"/>
<sequence>MKYYLRMLLVWWRARRAPAREMKDIGRIPFRVGIRDIDVLGHMNNGTFLTVQDLGRLDWMLRTRTLRAFQSRGWNAVVARQTIAYRRSLDFGVDYILETRFLGVDERNFYMEHRFVSGGQLCAQAFVVGRFISKNGVVPMAEMYAAIPELAEFHDLVPAWVLDWGEAARLPSAGSDVPSVWSNEPRA</sequence>
<dbReference type="Pfam" id="PF13279">
    <property type="entry name" value="4HBT_2"/>
    <property type="match status" value="1"/>
</dbReference>
<dbReference type="PANTHER" id="PTHR12475">
    <property type="match status" value="1"/>
</dbReference>
<dbReference type="CDD" id="cd00586">
    <property type="entry name" value="4HBT"/>
    <property type="match status" value="1"/>
</dbReference>
<comment type="caution">
    <text evidence="1">The sequence shown here is derived from an EMBL/GenBank/DDBJ whole genome shotgun (WGS) entry which is preliminary data.</text>
</comment>
<protein>
    <submittedName>
        <fullName evidence="1">Thioesterase</fullName>
    </submittedName>
</protein>
<dbReference type="EMBL" id="RQVS01000013">
    <property type="protein sequence ID" value="RRJ85959.1"/>
    <property type="molecule type" value="Genomic_DNA"/>
</dbReference>
<dbReference type="RefSeq" id="WP_124973233.1">
    <property type="nucleotide sequence ID" value="NZ_RQVS01000013.1"/>
</dbReference>
<evidence type="ECO:0000313" key="1">
    <source>
        <dbReference type="EMBL" id="RRJ85959.1"/>
    </source>
</evidence>